<dbReference type="SMART" id="SM00421">
    <property type="entry name" value="HTH_LUXR"/>
    <property type="match status" value="1"/>
</dbReference>
<dbReference type="AlphaFoldDB" id="A0A2V4NUZ6"/>
<dbReference type="InterPro" id="IPR016032">
    <property type="entry name" value="Sig_transdc_resp-reg_C-effctor"/>
</dbReference>
<dbReference type="InterPro" id="IPR036388">
    <property type="entry name" value="WH-like_DNA-bd_sf"/>
</dbReference>
<dbReference type="Gene3D" id="1.10.10.10">
    <property type="entry name" value="Winged helix-like DNA-binding domain superfamily/Winged helix DNA-binding domain"/>
    <property type="match status" value="1"/>
</dbReference>
<dbReference type="GO" id="GO:0005737">
    <property type="term" value="C:cytoplasm"/>
    <property type="evidence" value="ECO:0007669"/>
    <property type="project" value="TreeGrafter"/>
</dbReference>
<comment type="caution">
    <text evidence="4">The sequence shown here is derived from an EMBL/GenBank/DDBJ whole genome shotgun (WGS) entry which is preliminary data.</text>
</comment>
<dbReference type="GO" id="GO:0005524">
    <property type="term" value="F:ATP binding"/>
    <property type="evidence" value="ECO:0007669"/>
    <property type="project" value="UniProtKB-KW"/>
</dbReference>
<dbReference type="PANTHER" id="PTHR16305:SF35">
    <property type="entry name" value="TRANSCRIPTIONAL ACTIVATOR DOMAIN"/>
    <property type="match status" value="1"/>
</dbReference>
<gene>
    <name evidence="4" type="ORF">C7C46_07090</name>
</gene>
<dbReference type="PROSITE" id="PS50043">
    <property type="entry name" value="HTH_LUXR_2"/>
    <property type="match status" value="1"/>
</dbReference>
<proteinExistence type="predicted"/>
<sequence length="925" mass="97165">MLYGRARERAAVARLLAEAAGGRSGVLVLRGEPGIGKSALLRDAAEQAGERFRVLRASGVESEADLPFAGLHLLLAPALDRLAALPGPQRRALEVAFGLAEPAPGGAGGSADRLLAGLAVLGLLAELAAERPLLCLVDDAHWLDRSSADALLLAARRLEREGVVLLCAARDGDGAFAAAGLAELRPAPLEPAAAAELLGEVLGERLAGPERAGLRYRVLVEAQGNPLALTELPGALDGAAPVGELALTERLRQALLGQVDRLTPGARTLLLAVAAQDRGRVTALLAAGAKLGFGEAELAAVVAAGPVRRDGPEELAFRHPLLRRAVLDAALPEQLRAVHRVLGVGLRREGDQERGDWHLAQAAEGPDEELALALERAGRRAGARAGHAGAVAAFERAAALSPDRTARAGRLLLAAEAAVDAAQADRATELAARAAELADDPVQWAVLDWVAATAAFWRGDCPEAHRLLLRAAGRRMAPPLAARALLPAFHAAWYLGEEQAAEVLDRLAALQLPADDAVVPLVAQLTGAVRPVLGVSVGESAPRRADRAPGSLAEAARLARAAGAESPRELVQLCGVGLVDGRDAQTLALAVELVEEARTAGAVGVLPTLLFFLAEAELFHGRHRAAELAAAEGLGLAGDLGQPQWESQLAALDAYLAALRGDGRRLRERVDQATAETAWARGTRWAAGTSWTQWALAADDLAQGRAAEVVDRLAAHTAGPHRHHVSAVRTVPDLVEAAVRLGRPERAEAAFERFARWSERCGEPAWSRALVLRCQALLGPPELVESAYLAALELHRQADRPFELARTELLFGEWLRRGKRRAEAGGRLRAAAEVFDRLGAVPWAERARTELAAAGGTVPAAQSAGPLAGLTPQEEQIARLAARGLSNREIAAQLFLSPRTVGHHLYKAYPKLGISSRGELAGLVG</sequence>
<keyword evidence="1" id="KW-0547">Nucleotide-binding</keyword>
<evidence type="ECO:0000313" key="5">
    <source>
        <dbReference type="Proteomes" id="UP000248039"/>
    </source>
</evidence>
<dbReference type="PANTHER" id="PTHR16305">
    <property type="entry name" value="TESTICULAR SOLUBLE ADENYLYL CYCLASE"/>
    <property type="match status" value="1"/>
</dbReference>
<evidence type="ECO:0000259" key="3">
    <source>
        <dbReference type="PROSITE" id="PS50043"/>
    </source>
</evidence>
<dbReference type="SUPFAM" id="SSF46894">
    <property type="entry name" value="C-terminal effector domain of the bipartite response regulators"/>
    <property type="match status" value="1"/>
</dbReference>
<name>A0A2V4NUZ6_9ACTN</name>
<dbReference type="Proteomes" id="UP000248039">
    <property type="component" value="Unassembled WGS sequence"/>
</dbReference>
<dbReference type="CDD" id="cd06170">
    <property type="entry name" value="LuxR_C_like"/>
    <property type="match status" value="1"/>
</dbReference>
<dbReference type="InterPro" id="IPR041664">
    <property type="entry name" value="AAA_16"/>
</dbReference>
<dbReference type="InterPro" id="IPR000792">
    <property type="entry name" value="Tscrpt_reg_LuxR_C"/>
</dbReference>
<dbReference type="OrthoDB" id="7053960at2"/>
<dbReference type="InterPro" id="IPR027417">
    <property type="entry name" value="P-loop_NTPase"/>
</dbReference>
<dbReference type="Pfam" id="PF13191">
    <property type="entry name" value="AAA_16"/>
    <property type="match status" value="1"/>
</dbReference>
<dbReference type="RefSeq" id="WP_110666899.1">
    <property type="nucleotide sequence ID" value="NZ_PYBW01000023.1"/>
</dbReference>
<dbReference type="EMBL" id="PYBW01000023">
    <property type="protein sequence ID" value="PYC85057.1"/>
    <property type="molecule type" value="Genomic_DNA"/>
</dbReference>
<dbReference type="Pfam" id="PF00196">
    <property type="entry name" value="GerE"/>
    <property type="match status" value="1"/>
</dbReference>
<dbReference type="PRINTS" id="PR00038">
    <property type="entry name" value="HTHLUXR"/>
</dbReference>
<dbReference type="SUPFAM" id="SSF52540">
    <property type="entry name" value="P-loop containing nucleoside triphosphate hydrolases"/>
    <property type="match status" value="1"/>
</dbReference>
<feature type="domain" description="HTH luxR-type" evidence="3">
    <location>
        <begin position="863"/>
        <end position="925"/>
    </location>
</feature>
<evidence type="ECO:0000256" key="2">
    <source>
        <dbReference type="ARBA" id="ARBA00022840"/>
    </source>
</evidence>
<keyword evidence="2" id="KW-0067">ATP-binding</keyword>
<accession>A0A2V4NUZ6</accession>
<keyword evidence="5" id="KW-1185">Reference proteome</keyword>
<dbReference type="GO" id="GO:0003677">
    <property type="term" value="F:DNA binding"/>
    <property type="evidence" value="ECO:0007669"/>
    <property type="project" value="InterPro"/>
</dbReference>
<dbReference type="GO" id="GO:0006355">
    <property type="term" value="P:regulation of DNA-templated transcription"/>
    <property type="evidence" value="ECO:0007669"/>
    <property type="project" value="InterPro"/>
</dbReference>
<reference evidence="4 5" key="1">
    <citation type="submission" date="2018-03" db="EMBL/GenBank/DDBJ databases">
        <title>Bioinformatic expansion and discovery of thiopeptide antibiotics.</title>
        <authorList>
            <person name="Schwalen C.J."/>
            <person name="Hudson G.A."/>
            <person name="Mitchell D.A."/>
        </authorList>
    </citation>
    <scope>NUCLEOTIDE SEQUENCE [LARGE SCALE GENOMIC DNA]</scope>
    <source>
        <strain evidence="4 5">ATCC 21389</strain>
    </source>
</reference>
<protein>
    <submittedName>
        <fullName evidence="4">Helix-turn-helix transcriptional regulator</fullName>
    </submittedName>
</protein>
<evidence type="ECO:0000313" key="4">
    <source>
        <dbReference type="EMBL" id="PYC85057.1"/>
    </source>
</evidence>
<dbReference type="GO" id="GO:0004016">
    <property type="term" value="F:adenylate cyclase activity"/>
    <property type="evidence" value="ECO:0007669"/>
    <property type="project" value="TreeGrafter"/>
</dbReference>
<organism evidence="4 5">
    <name type="scientific">Streptomyces tateyamensis</name>
    <dbReference type="NCBI Taxonomy" id="565073"/>
    <lineage>
        <taxon>Bacteria</taxon>
        <taxon>Bacillati</taxon>
        <taxon>Actinomycetota</taxon>
        <taxon>Actinomycetes</taxon>
        <taxon>Kitasatosporales</taxon>
        <taxon>Streptomycetaceae</taxon>
        <taxon>Streptomyces</taxon>
    </lineage>
</organism>
<evidence type="ECO:0000256" key="1">
    <source>
        <dbReference type="ARBA" id="ARBA00022741"/>
    </source>
</evidence>